<dbReference type="RefSeq" id="WP_166204781.1">
    <property type="nucleotide sequence ID" value="NZ_VIKU02000001.1"/>
</dbReference>
<protein>
    <submittedName>
        <fullName evidence="2">Nuclear transport factor 2 family protein</fullName>
    </submittedName>
</protein>
<dbReference type="InterPro" id="IPR027843">
    <property type="entry name" value="DUF4440"/>
</dbReference>
<reference evidence="2" key="2">
    <citation type="submission" date="2020-03" db="EMBL/GenBank/DDBJ databases">
        <title>Flavobacteriaceae bacterium strain TP-CH-4, a member of the family Flavobacteriaceae isolated from a deep-sea seamount.</title>
        <authorList>
            <person name="Zhang D.-C."/>
        </authorList>
    </citation>
    <scope>NUCLEOTIDE SEQUENCE</scope>
    <source>
        <strain evidence="2">TP-CH-4</strain>
    </source>
</reference>
<dbReference type="Pfam" id="PF14534">
    <property type="entry name" value="DUF4440"/>
    <property type="match status" value="1"/>
</dbReference>
<name>A0A967ARN7_9FLAO</name>
<proteinExistence type="predicted"/>
<evidence type="ECO:0000259" key="1">
    <source>
        <dbReference type="Pfam" id="PF14534"/>
    </source>
</evidence>
<reference evidence="2" key="1">
    <citation type="submission" date="2019-07" db="EMBL/GenBank/DDBJ databases">
        <authorList>
            <person name="De-Chao Zhang Q."/>
        </authorList>
    </citation>
    <scope>NUCLEOTIDE SEQUENCE</scope>
    <source>
        <strain evidence="2">TP-CH-4</strain>
    </source>
</reference>
<dbReference type="SUPFAM" id="SSF54427">
    <property type="entry name" value="NTF2-like"/>
    <property type="match status" value="1"/>
</dbReference>
<organism evidence="2 3">
    <name type="scientific">Pelagihabitans pacificus</name>
    <dbReference type="NCBI Taxonomy" id="2696054"/>
    <lineage>
        <taxon>Bacteria</taxon>
        <taxon>Pseudomonadati</taxon>
        <taxon>Bacteroidota</taxon>
        <taxon>Flavobacteriia</taxon>
        <taxon>Flavobacteriales</taxon>
        <taxon>Flavobacteriaceae</taxon>
        <taxon>Pelagihabitans</taxon>
    </lineage>
</organism>
<evidence type="ECO:0000313" key="2">
    <source>
        <dbReference type="EMBL" id="NHF58747.1"/>
    </source>
</evidence>
<accession>A0A967ARN7</accession>
<comment type="caution">
    <text evidence="2">The sequence shown here is derived from an EMBL/GenBank/DDBJ whole genome shotgun (WGS) entry which is preliminary data.</text>
</comment>
<sequence length="150" mass="16678">MGIFHKSVIPKIVPYLFLISNVLVSAQKVEPGENTLEETVGTFYQAMIDKNETVLKTLTLPELSYGHSSGTIENHTQFLEAVIKGPFEFLHIDTEEPKYSVLDDVGVVRHILQADGADAGEATNVRIGVMMIFKKTGEGWKLLARQAYKL</sequence>
<feature type="domain" description="DUF4440" evidence="1">
    <location>
        <begin position="40"/>
        <end position="142"/>
    </location>
</feature>
<dbReference type="InterPro" id="IPR032710">
    <property type="entry name" value="NTF2-like_dom_sf"/>
</dbReference>
<dbReference type="Proteomes" id="UP000707206">
    <property type="component" value="Unassembled WGS sequence"/>
</dbReference>
<evidence type="ECO:0000313" key="3">
    <source>
        <dbReference type="Proteomes" id="UP000707206"/>
    </source>
</evidence>
<dbReference type="EMBL" id="VIKU02000001">
    <property type="protein sequence ID" value="NHF58747.1"/>
    <property type="molecule type" value="Genomic_DNA"/>
</dbReference>
<gene>
    <name evidence="2" type="ORF">FK220_005310</name>
</gene>
<dbReference type="AlphaFoldDB" id="A0A967ARN7"/>
<dbReference type="Gene3D" id="3.10.450.50">
    <property type="match status" value="1"/>
</dbReference>
<keyword evidence="3" id="KW-1185">Reference proteome</keyword>